<feature type="domain" description="2EXR" evidence="2">
    <location>
        <begin position="207"/>
        <end position="299"/>
    </location>
</feature>
<keyword evidence="4" id="KW-1185">Reference proteome</keyword>
<evidence type="ECO:0000313" key="4">
    <source>
        <dbReference type="Proteomes" id="UP000235786"/>
    </source>
</evidence>
<sequence length="437" mass="49343">MERDLADPASKIDVNQTTTSTSTHKTQSAIQQPYSSNSSISLLLSIIRSTITAEIPRVSLDPLPFQSNPHMSSMVDSSLLGTPGSDHSAESYLFWVPEATDSDDFSGSESSSSAHTANSDNSAASKSSALPEAKDSEKPAAAGASSLLSSKALIQWYLRTYNSLLAGLPKSPCAPKEANAGLIHPPTVATTSSNAPNALLETPPTTFFKFAQLPYDIRIRVWELLYVPRVVHISFELDPGFSYNRQFLGRWRILSPRPHPLNFFICRESRHECQQAYTVVKLLDNDRESTLFNYQIDTLFLNVNDFNNYDSNQLVMAPVLRSSPMSHKLEHLAIARRLWFDWSFLFHEAECQHCQWWRVDAHTEFLNSLRSSMCSLKTVKLVVGGSSITRSVKRELYFEKSTFANEKEKEEIVTVRKFFKDHDYDVKVQRVRVKEIY</sequence>
<feature type="region of interest" description="Disordered" evidence="1">
    <location>
        <begin position="1"/>
        <end position="32"/>
    </location>
</feature>
<protein>
    <recommendedName>
        <fullName evidence="2">2EXR domain-containing protein</fullName>
    </recommendedName>
</protein>
<dbReference type="AlphaFoldDB" id="A0A2J6R5S0"/>
<feature type="compositionally biased region" description="Low complexity" evidence="1">
    <location>
        <begin position="107"/>
        <end position="129"/>
    </location>
</feature>
<proteinExistence type="predicted"/>
<dbReference type="EMBL" id="KZ613955">
    <property type="protein sequence ID" value="PMD33844.1"/>
    <property type="molecule type" value="Genomic_DNA"/>
</dbReference>
<dbReference type="PANTHER" id="PTHR35910">
    <property type="entry name" value="2EXR DOMAIN-CONTAINING PROTEIN"/>
    <property type="match status" value="1"/>
</dbReference>
<evidence type="ECO:0000256" key="1">
    <source>
        <dbReference type="SAM" id="MobiDB-lite"/>
    </source>
</evidence>
<evidence type="ECO:0000259" key="2">
    <source>
        <dbReference type="Pfam" id="PF20150"/>
    </source>
</evidence>
<organism evidence="3 4">
    <name type="scientific">Hyaloscypha variabilis (strain UAMH 11265 / GT02V1 / F)</name>
    <name type="common">Meliniomyces variabilis</name>
    <dbReference type="NCBI Taxonomy" id="1149755"/>
    <lineage>
        <taxon>Eukaryota</taxon>
        <taxon>Fungi</taxon>
        <taxon>Dikarya</taxon>
        <taxon>Ascomycota</taxon>
        <taxon>Pezizomycotina</taxon>
        <taxon>Leotiomycetes</taxon>
        <taxon>Helotiales</taxon>
        <taxon>Hyaloscyphaceae</taxon>
        <taxon>Hyaloscypha</taxon>
        <taxon>Hyaloscypha variabilis</taxon>
    </lineage>
</organism>
<dbReference type="OrthoDB" id="3540486at2759"/>
<dbReference type="InterPro" id="IPR045518">
    <property type="entry name" value="2EXR"/>
</dbReference>
<reference evidence="3 4" key="1">
    <citation type="submission" date="2016-04" db="EMBL/GenBank/DDBJ databases">
        <title>A degradative enzymes factory behind the ericoid mycorrhizal symbiosis.</title>
        <authorList>
            <consortium name="DOE Joint Genome Institute"/>
            <person name="Martino E."/>
            <person name="Morin E."/>
            <person name="Grelet G."/>
            <person name="Kuo A."/>
            <person name="Kohler A."/>
            <person name="Daghino S."/>
            <person name="Barry K."/>
            <person name="Choi C."/>
            <person name="Cichocki N."/>
            <person name="Clum A."/>
            <person name="Copeland A."/>
            <person name="Hainaut M."/>
            <person name="Haridas S."/>
            <person name="Labutti K."/>
            <person name="Lindquist E."/>
            <person name="Lipzen A."/>
            <person name="Khouja H.-R."/>
            <person name="Murat C."/>
            <person name="Ohm R."/>
            <person name="Olson A."/>
            <person name="Spatafora J."/>
            <person name="Veneault-Fourrey C."/>
            <person name="Henrissat B."/>
            <person name="Grigoriev I."/>
            <person name="Martin F."/>
            <person name="Perotto S."/>
        </authorList>
    </citation>
    <scope>NUCLEOTIDE SEQUENCE [LARGE SCALE GENOMIC DNA]</scope>
    <source>
        <strain evidence="3 4">F</strain>
    </source>
</reference>
<accession>A0A2J6R5S0</accession>
<dbReference type="Pfam" id="PF20150">
    <property type="entry name" value="2EXR"/>
    <property type="match status" value="1"/>
</dbReference>
<feature type="region of interest" description="Disordered" evidence="1">
    <location>
        <begin position="104"/>
        <end position="136"/>
    </location>
</feature>
<dbReference type="Proteomes" id="UP000235786">
    <property type="component" value="Unassembled WGS sequence"/>
</dbReference>
<evidence type="ECO:0000313" key="3">
    <source>
        <dbReference type="EMBL" id="PMD33844.1"/>
    </source>
</evidence>
<dbReference type="PANTHER" id="PTHR35910:SF6">
    <property type="entry name" value="2EXR DOMAIN-CONTAINING PROTEIN"/>
    <property type="match status" value="1"/>
</dbReference>
<gene>
    <name evidence="3" type="ORF">L207DRAFT_146933</name>
</gene>
<name>A0A2J6R5S0_HYAVF</name>